<sequence length="479" mass="49692">MGSMTPGDPPAHDSRWLGATELTHAYADGLDPTEVASLLLELAEAEPTNAFCLLDPETTLEQARASADRWRAGEQRGPLDGVPMTIKDLILTRGWPTLRGSNLIRPDSDPWQVDAPAVARLREAGAVLLGKVATPEFGWKGVADSPRTGISTNPWDTSRTCGGSSGGSASAVAQGLGVGSVGTDGGGSVRIPGGFCGVVAFKPTYGRIPLWPASPYGTLAHAGPMTRTVADAAIMLDVLAGPDARDWSALPPPVGSFAEAAGAADVAGLRIAWSPDLGYGVNDPQVLETVQRAVAALADAGAVVEQVDLQLGDPVWAYHTLWFAGALAVVNGYGPGAMERIDPNLADAIARYGHTSSQDYLRAVDCRMALGQRFGALHETYDVLLTPTLPGVAFEAGVDVPAGSAVRDWTSWTPYSYPFNLTQQPAITVPCGVVDGLPVGLQVVGPRHGDATVVRVAAAYEQIGGWEGLGGTTKGSGQG</sequence>
<dbReference type="PROSITE" id="PS00571">
    <property type="entry name" value="AMIDASES"/>
    <property type="match status" value="1"/>
</dbReference>
<dbReference type="InterPro" id="IPR020556">
    <property type="entry name" value="Amidase_CS"/>
</dbReference>
<keyword evidence="3" id="KW-0808">Transferase</keyword>
<evidence type="ECO:0000256" key="1">
    <source>
        <dbReference type="ARBA" id="ARBA00009199"/>
    </source>
</evidence>
<dbReference type="InterPro" id="IPR023631">
    <property type="entry name" value="Amidase_dom"/>
</dbReference>
<comment type="caution">
    <text evidence="3">The sequence shown here is derived from an EMBL/GenBank/DDBJ whole genome shotgun (WGS) entry which is preliminary data.</text>
</comment>
<dbReference type="Pfam" id="PF01425">
    <property type="entry name" value="Amidase"/>
    <property type="match status" value="1"/>
</dbReference>
<dbReference type="InterPro" id="IPR036928">
    <property type="entry name" value="AS_sf"/>
</dbReference>
<dbReference type="NCBIfam" id="NF004815">
    <property type="entry name" value="PRK06169.1"/>
    <property type="match status" value="1"/>
</dbReference>
<dbReference type="Proteomes" id="UP000295371">
    <property type="component" value="Unassembled WGS sequence"/>
</dbReference>
<evidence type="ECO:0000313" key="3">
    <source>
        <dbReference type="EMBL" id="TDT32609.1"/>
    </source>
</evidence>
<comment type="similarity">
    <text evidence="1">Belongs to the amidase family.</text>
</comment>
<dbReference type="PANTHER" id="PTHR11895">
    <property type="entry name" value="TRANSAMIDASE"/>
    <property type="match status" value="1"/>
</dbReference>
<gene>
    <name evidence="3" type="ORF">CLV29_0190</name>
</gene>
<proteinExistence type="inferred from homology"/>
<protein>
    <submittedName>
        <fullName evidence="3">Aspartyl-tRNA(Asn)/glutamyl-tRNA(Gln) amidotransferase subunit A</fullName>
    </submittedName>
</protein>
<accession>A0A4R7J8C1</accession>
<dbReference type="SUPFAM" id="SSF75304">
    <property type="entry name" value="Amidase signature (AS) enzymes"/>
    <property type="match status" value="1"/>
</dbReference>
<feature type="domain" description="Amidase" evidence="2">
    <location>
        <begin position="44"/>
        <end position="453"/>
    </location>
</feature>
<dbReference type="EMBL" id="SOAW01000001">
    <property type="protein sequence ID" value="TDT32609.1"/>
    <property type="molecule type" value="Genomic_DNA"/>
</dbReference>
<dbReference type="GO" id="GO:0016740">
    <property type="term" value="F:transferase activity"/>
    <property type="evidence" value="ECO:0007669"/>
    <property type="project" value="UniProtKB-KW"/>
</dbReference>
<keyword evidence="4" id="KW-1185">Reference proteome</keyword>
<name>A0A4R7J8C1_9ACTN</name>
<dbReference type="AlphaFoldDB" id="A0A4R7J8C1"/>
<evidence type="ECO:0000313" key="4">
    <source>
        <dbReference type="Proteomes" id="UP000295371"/>
    </source>
</evidence>
<evidence type="ECO:0000259" key="2">
    <source>
        <dbReference type="Pfam" id="PF01425"/>
    </source>
</evidence>
<organism evidence="3 4">
    <name type="scientific">Naumannella halotolerans</name>
    <dbReference type="NCBI Taxonomy" id="993414"/>
    <lineage>
        <taxon>Bacteria</taxon>
        <taxon>Bacillati</taxon>
        <taxon>Actinomycetota</taxon>
        <taxon>Actinomycetes</taxon>
        <taxon>Propionibacteriales</taxon>
        <taxon>Propionibacteriaceae</taxon>
        <taxon>Naumannella</taxon>
    </lineage>
</organism>
<reference evidence="3 4" key="1">
    <citation type="submission" date="2019-03" db="EMBL/GenBank/DDBJ databases">
        <title>Genomic Encyclopedia of Archaeal and Bacterial Type Strains, Phase II (KMG-II): from individual species to whole genera.</title>
        <authorList>
            <person name="Goeker M."/>
        </authorList>
    </citation>
    <scope>NUCLEOTIDE SEQUENCE [LARGE SCALE GENOMIC DNA]</scope>
    <source>
        <strain evidence="3 4">DSM 24323</strain>
    </source>
</reference>
<dbReference type="PANTHER" id="PTHR11895:SF7">
    <property type="entry name" value="GLUTAMYL-TRNA(GLN) AMIDOTRANSFERASE SUBUNIT A, MITOCHONDRIAL"/>
    <property type="match status" value="1"/>
</dbReference>
<dbReference type="Gene3D" id="3.90.1300.10">
    <property type="entry name" value="Amidase signature (AS) domain"/>
    <property type="match status" value="1"/>
</dbReference>
<dbReference type="InterPro" id="IPR000120">
    <property type="entry name" value="Amidase"/>
</dbReference>